<dbReference type="InterPro" id="IPR050571">
    <property type="entry name" value="Class-IV_PLP-Dep_Aminotrnsfr"/>
</dbReference>
<dbReference type="EMBL" id="JADLQN010000003">
    <property type="protein sequence ID" value="MBF6356613.1"/>
    <property type="molecule type" value="Genomic_DNA"/>
</dbReference>
<keyword evidence="2" id="KW-0032">Aminotransferase</keyword>
<organism evidence="2 3">
    <name type="scientific">Nocardia higoensis</name>
    <dbReference type="NCBI Taxonomy" id="228599"/>
    <lineage>
        <taxon>Bacteria</taxon>
        <taxon>Bacillati</taxon>
        <taxon>Actinomycetota</taxon>
        <taxon>Actinomycetes</taxon>
        <taxon>Mycobacteriales</taxon>
        <taxon>Nocardiaceae</taxon>
        <taxon>Nocardia</taxon>
    </lineage>
</organism>
<name>A0ABS0DFG8_9NOCA</name>
<dbReference type="NCBIfam" id="NF006734">
    <property type="entry name" value="PRK09266.1"/>
    <property type="match status" value="1"/>
</dbReference>
<protein>
    <submittedName>
        <fullName evidence="2">Aminotransferase class IV family protein</fullName>
    </submittedName>
</protein>
<dbReference type="Gene3D" id="3.20.10.10">
    <property type="entry name" value="D-amino Acid Aminotransferase, subunit A, domain 2"/>
    <property type="match status" value="1"/>
</dbReference>
<gene>
    <name evidence="2" type="ORF">IU449_19035</name>
</gene>
<dbReference type="PANTHER" id="PTHR42743">
    <property type="entry name" value="AMINO-ACID AMINOTRANSFERASE"/>
    <property type="match status" value="1"/>
</dbReference>
<accession>A0ABS0DFG8</accession>
<dbReference type="PANTHER" id="PTHR42743:SF13">
    <property type="entry name" value="P-LOOP CONTAINING NUCLEOSIDE TRIPHOSPHATE HYDROLASE PROTEIN"/>
    <property type="match status" value="1"/>
</dbReference>
<comment type="caution">
    <text evidence="2">The sequence shown here is derived from an EMBL/GenBank/DDBJ whole genome shotgun (WGS) entry which is preliminary data.</text>
</comment>
<keyword evidence="2" id="KW-0808">Transferase</keyword>
<reference evidence="2 3" key="1">
    <citation type="submission" date="2020-10" db="EMBL/GenBank/DDBJ databases">
        <title>Identification of Nocardia species via Next-generation sequencing and recognition of intraspecies genetic diversity.</title>
        <authorList>
            <person name="Li P."/>
            <person name="Li P."/>
            <person name="Lu B."/>
        </authorList>
    </citation>
    <scope>NUCLEOTIDE SEQUENCE [LARGE SCALE GENOMIC DNA]</scope>
    <source>
        <strain evidence="2 3">BJ06-0143</strain>
    </source>
</reference>
<evidence type="ECO:0000313" key="2">
    <source>
        <dbReference type="EMBL" id="MBF6356613.1"/>
    </source>
</evidence>
<dbReference type="GO" id="GO:0008483">
    <property type="term" value="F:transaminase activity"/>
    <property type="evidence" value="ECO:0007669"/>
    <property type="project" value="UniProtKB-KW"/>
</dbReference>
<dbReference type="RefSeq" id="WP_195003463.1">
    <property type="nucleotide sequence ID" value="NZ_JADLQN010000003.1"/>
</dbReference>
<sequence length="267" mass="29003">MSISHTYFNGQLATADDLAPLAFAGYAHFTAMQVRDRAVRGLDLHLDRLREASDELFGRHLPDERIRGLLSSAVRSAPPEVSLTCFLGSRPGEFMRTDGPVEIDVLIRVTDPAAPPTGPLTLDVVPHERHLPHIKHVGEVAKTQLLRRANARGFDDAAFTDASGHLSEATIWNIAFWDGRSVIWPEAAVLPGITMRVLKRRLAARGVDQLTRAIRVPDLSEGLAGVVMNSWSPGIPVARIGEQALGAADELVSLLHQAYASEPPVAL</sequence>
<dbReference type="Proteomes" id="UP000707731">
    <property type="component" value="Unassembled WGS sequence"/>
</dbReference>
<dbReference type="SUPFAM" id="SSF56752">
    <property type="entry name" value="D-aminoacid aminotransferase-like PLP-dependent enzymes"/>
    <property type="match status" value="1"/>
</dbReference>
<dbReference type="InterPro" id="IPR043132">
    <property type="entry name" value="BCAT-like_C"/>
</dbReference>
<evidence type="ECO:0000313" key="3">
    <source>
        <dbReference type="Proteomes" id="UP000707731"/>
    </source>
</evidence>
<proteinExistence type="inferred from homology"/>
<keyword evidence="3" id="KW-1185">Reference proteome</keyword>
<comment type="similarity">
    <text evidence="1">Belongs to the class-IV pyridoxal-phosphate-dependent aminotransferase family.</text>
</comment>
<dbReference type="InterPro" id="IPR001544">
    <property type="entry name" value="Aminotrans_IV"/>
</dbReference>
<evidence type="ECO:0000256" key="1">
    <source>
        <dbReference type="ARBA" id="ARBA00009320"/>
    </source>
</evidence>
<dbReference type="InterPro" id="IPR036038">
    <property type="entry name" value="Aminotransferase-like"/>
</dbReference>
<dbReference type="Pfam" id="PF01063">
    <property type="entry name" value="Aminotran_4"/>
    <property type="match status" value="1"/>
</dbReference>